<dbReference type="CDD" id="cd12148">
    <property type="entry name" value="fungal_TF_MHR"/>
    <property type="match status" value="1"/>
</dbReference>
<dbReference type="PROSITE" id="PS50048">
    <property type="entry name" value="ZN2_CY6_FUNGAL_2"/>
    <property type="match status" value="1"/>
</dbReference>
<feature type="region of interest" description="Disordered" evidence="4">
    <location>
        <begin position="108"/>
        <end position="137"/>
    </location>
</feature>
<dbReference type="SMART" id="SM00906">
    <property type="entry name" value="Fungal_trans"/>
    <property type="match status" value="1"/>
</dbReference>
<keyword evidence="7" id="KW-1185">Reference proteome</keyword>
<dbReference type="InterPro" id="IPR050613">
    <property type="entry name" value="Sec_Metabolite_Reg"/>
</dbReference>
<name>A0ABR2XAM4_9PEZI</name>
<feature type="region of interest" description="Disordered" evidence="4">
    <location>
        <begin position="843"/>
        <end position="872"/>
    </location>
</feature>
<feature type="domain" description="Zn(2)-C6 fungal-type" evidence="5">
    <location>
        <begin position="147"/>
        <end position="176"/>
    </location>
</feature>
<evidence type="ECO:0000313" key="6">
    <source>
        <dbReference type="EMBL" id="KAK9770807.1"/>
    </source>
</evidence>
<dbReference type="InterPro" id="IPR001138">
    <property type="entry name" value="Zn2Cys6_DnaBD"/>
</dbReference>
<evidence type="ECO:0000256" key="4">
    <source>
        <dbReference type="SAM" id="MobiDB-lite"/>
    </source>
</evidence>
<proteinExistence type="predicted"/>
<evidence type="ECO:0000259" key="5">
    <source>
        <dbReference type="PROSITE" id="PS50048"/>
    </source>
</evidence>
<organism evidence="6 7">
    <name type="scientific">Seiridium cardinale</name>
    <dbReference type="NCBI Taxonomy" id="138064"/>
    <lineage>
        <taxon>Eukaryota</taxon>
        <taxon>Fungi</taxon>
        <taxon>Dikarya</taxon>
        <taxon>Ascomycota</taxon>
        <taxon>Pezizomycotina</taxon>
        <taxon>Sordariomycetes</taxon>
        <taxon>Xylariomycetidae</taxon>
        <taxon>Amphisphaeriales</taxon>
        <taxon>Sporocadaceae</taxon>
        <taxon>Seiridium</taxon>
    </lineage>
</organism>
<comment type="subcellular location">
    <subcellularLocation>
        <location evidence="1">Nucleus</location>
    </subcellularLocation>
</comment>
<dbReference type="PANTHER" id="PTHR31001">
    <property type="entry name" value="UNCHARACTERIZED TRANSCRIPTIONAL REGULATORY PROTEIN"/>
    <property type="match status" value="1"/>
</dbReference>
<feature type="region of interest" description="Disordered" evidence="4">
    <location>
        <begin position="23"/>
        <end position="47"/>
    </location>
</feature>
<evidence type="ECO:0000256" key="2">
    <source>
        <dbReference type="ARBA" id="ARBA00022723"/>
    </source>
</evidence>
<reference evidence="6 7" key="1">
    <citation type="submission" date="2024-02" db="EMBL/GenBank/DDBJ databases">
        <title>First draft genome assembly of two strains of Seiridium cardinale.</title>
        <authorList>
            <person name="Emiliani G."/>
            <person name="Scali E."/>
        </authorList>
    </citation>
    <scope>NUCLEOTIDE SEQUENCE [LARGE SCALE GENOMIC DNA]</scope>
    <source>
        <strain evidence="6 7">BM-138-000479</strain>
    </source>
</reference>
<sequence>MPTHPLGLPDRGVTILAAGQHLVTSPFDPSPPSKEQGSPPRMGSAQDNSLCVSDAALPATNSHDVQIGLSRARRTKPATPSHVACAVRTRGESFGTDKTSFIMSDTAESSIHTDGDPYRQSVSPGSSAPQPHPQSAQDLVKVTRGTSCVLCQQRKVRCDKNKPCSNCVKAGVECRVIPPQPPRRRKKRISERDLVARLRKYEALLVQHGVEFESLGPDIKVTDPGTVHEGDELDTDFRRVRDLVADSLNPELISSPGENPHMPKTFKWFPFQKEFRALEQPLQDSSDEDDVGSGINHAYDKMFENSDGFPFLVGGGAESVADQHPPALHIIQLWQVYLNNVNPLLKLTHTPTLQERIVDATANIGKVSKSLEALMFAIYFMAVTSMTDQEVQLTFEEDKGQLQQRYYTACQQALINGGFMRNPDLTLLQAFLLYLMGIRHYMDPRSLFCLTGIAVRLAYRMGIHRDGADFHLAPFEVEERRRLWWTLVSFDRRIGEMTGSTITAISNGGDCKLPLNINDADLHLHAKDPPNPHVGATEMVFALTRLEFARAPGSDKMKAVLSDASPQVPNVADHRMINYIERMVTHLEDTYLKHCDPKIPLQYFALTMTRASVCKLRVISGFFKIATTAPQALSLVENETLFIESIKMIEYDSMIQANESLRGFRWFTLMHFPFPAYVALAKELRTRTSGELCERAWQAMIENHECRGITKKMRSPMHLAFTPLFLKAWAAREAHEASQGRTLAPPQMIIGMRQLAARLGLKENSKSPEARTPLMTPRSFSSPEAELNPETPNMQPYQPTNTAWTSAPPMDLNGGQYAGAFADVNFGGEVDWNFLFQQYSGIQPMQPAPPPTQPPPPPQMPVNPNGVYSVWQ</sequence>
<dbReference type="SMART" id="SM00066">
    <property type="entry name" value="GAL4"/>
    <property type="match status" value="1"/>
</dbReference>
<dbReference type="InterPro" id="IPR007219">
    <property type="entry name" value="XnlR_reg_dom"/>
</dbReference>
<feature type="compositionally biased region" description="Polar residues" evidence="4">
    <location>
        <begin position="790"/>
        <end position="805"/>
    </location>
</feature>
<dbReference type="Proteomes" id="UP001465668">
    <property type="component" value="Unassembled WGS sequence"/>
</dbReference>
<dbReference type="Gene3D" id="4.10.240.10">
    <property type="entry name" value="Zn(2)-C6 fungal-type DNA-binding domain"/>
    <property type="match status" value="1"/>
</dbReference>
<protein>
    <submittedName>
        <fullName evidence="6">Fungal-specific transcription factor domain-containing protein</fullName>
    </submittedName>
</protein>
<dbReference type="CDD" id="cd00067">
    <property type="entry name" value="GAL4"/>
    <property type="match status" value="1"/>
</dbReference>
<dbReference type="PANTHER" id="PTHR31001:SF45">
    <property type="entry name" value="ZN(II)2CYS6 TRANSCRIPTION FACTOR (EUROFUNG)"/>
    <property type="match status" value="1"/>
</dbReference>
<dbReference type="InterPro" id="IPR036864">
    <property type="entry name" value="Zn2-C6_fun-type_DNA-bd_sf"/>
</dbReference>
<dbReference type="Pfam" id="PF04082">
    <property type="entry name" value="Fungal_trans"/>
    <property type="match status" value="1"/>
</dbReference>
<gene>
    <name evidence="6" type="ORF">SCAR479_12484</name>
</gene>
<feature type="compositionally biased region" description="Pro residues" evidence="4">
    <location>
        <begin position="846"/>
        <end position="861"/>
    </location>
</feature>
<keyword evidence="3" id="KW-0539">Nucleus</keyword>
<comment type="caution">
    <text evidence="6">The sequence shown here is derived from an EMBL/GenBank/DDBJ whole genome shotgun (WGS) entry which is preliminary data.</text>
</comment>
<evidence type="ECO:0000313" key="7">
    <source>
        <dbReference type="Proteomes" id="UP001465668"/>
    </source>
</evidence>
<accession>A0ABR2XAM4</accession>
<feature type="compositionally biased region" description="Polar residues" evidence="4">
    <location>
        <begin position="120"/>
        <end position="137"/>
    </location>
</feature>
<keyword evidence="2" id="KW-0479">Metal-binding</keyword>
<evidence type="ECO:0000256" key="1">
    <source>
        <dbReference type="ARBA" id="ARBA00004123"/>
    </source>
</evidence>
<feature type="region of interest" description="Disordered" evidence="4">
    <location>
        <begin position="763"/>
        <end position="808"/>
    </location>
</feature>
<evidence type="ECO:0000256" key="3">
    <source>
        <dbReference type="ARBA" id="ARBA00023242"/>
    </source>
</evidence>
<dbReference type="SUPFAM" id="SSF57701">
    <property type="entry name" value="Zn2/Cys6 DNA-binding domain"/>
    <property type="match status" value="1"/>
</dbReference>
<dbReference type="Pfam" id="PF00172">
    <property type="entry name" value="Zn_clus"/>
    <property type="match status" value="1"/>
</dbReference>
<dbReference type="EMBL" id="JARVKM010000085">
    <property type="protein sequence ID" value="KAK9770807.1"/>
    <property type="molecule type" value="Genomic_DNA"/>
</dbReference>